<dbReference type="CDD" id="cd00009">
    <property type="entry name" value="AAA"/>
    <property type="match status" value="1"/>
</dbReference>
<evidence type="ECO:0000256" key="4">
    <source>
        <dbReference type="ARBA" id="ARBA00023163"/>
    </source>
</evidence>
<reference evidence="6 7" key="1">
    <citation type="submission" date="2017-08" db="EMBL/GenBank/DDBJ databases">
        <title>Halomonas alkalisoli sp. nov., isolated from saline alkaline soil.</title>
        <authorList>
            <person name="Wang D."/>
            <person name="Zhang G."/>
        </authorList>
    </citation>
    <scope>NUCLEOTIDE SEQUENCE [LARGE SCALE GENOMIC DNA]</scope>
    <source>
        <strain evidence="6 7">WRN001</strain>
    </source>
</reference>
<dbReference type="InterPro" id="IPR009057">
    <property type="entry name" value="Homeodomain-like_sf"/>
</dbReference>
<gene>
    <name evidence="6" type="ORF">CK498_09020</name>
</gene>
<comment type="caution">
    <text evidence="6">The sequence shown here is derived from an EMBL/GenBank/DDBJ whole genome shotgun (WGS) entry which is preliminary data.</text>
</comment>
<dbReference type="PANTHER" id="PTHR32071">
    <property type="entry name" value="TRANSCRIPTIONAL REGULATORY PROTEIN"/>
    <property type="match status" value="1"/>
</dbReference>
<evidence type="ECO:0000256" key="2">
    <source>
        <dbReference type="ARBA" id="ARBA00022840"/>
    </source>
</evidence>
<dbReference type="AlphaFoldDB" id="A0A2A2EXG3"/>
<dbReference type="Gene3D" id="1.10.10.60">
    <property type="entry name" value="Homeodomain-like"/>
    <property type="match status" value="1"/>
</dbReference>
<dbReference type="InterPro" id="IPR025944">
    <property type="entry name" value="Sigma_54_int_dom_CS"/>
</dbReference>
<keyword evidence="4" id="KW-0804">Transcription</keyword>
<evidence type="ECO:0000259" key="5">
    <source>
        <dbReference type="PROSITE" id="PS50045"/>
    </source>
</evidence>
<dbReference type="PANTHER" id="PTHR32071:SF120">
    <property type="entry name" value="TRANSCRIPTIONAL REGULATOR-RELATED"/>
    <property type="match status" value="1"/>
</dbReference>
<protein>
    <submittedName>
        <fullName evidence="6">Sigma-54-dependent Fis family transcriptional regulator</fullName>
    </submittedName>
</protein>
<keyword evidence="1" id="KW-0547">Nucleotide-binding</keyword>
<dbReference type="EMBL" id="NSKB01000003">
    <property type="protein sequence ID" value="PAU77368.1"/>
    <property type="molecule type" value="Genomic_DNA"/>
</dbReference>
<dbReference type="PROSITE" id="PS00688">
    <property type="entry name" value="SIGMA54_INTERACT_3"/>
    <property type="match status" value="1"/>
</dbReference>
<dbReference type="SMART" id="SM00382">
    <property type="entry name" value="AAA"/>
    <property type="match status" value="1"/>
</dbReference>
<dbReference type="InterPro" id="IPR058031">
    <property type="entry name" value="AAA_lid_NorR"/>
</dbReference>
<dbReference type="Pfam" id="PF25601">
    <property type="entry name" value="AAA_lid_14"/>
    <property type="match status" value="1"/>
</dbReference>
<name>A0A2A2EXG3_9GAMM</name>
<feature type="domain" description="Sigma-54 factor interaction" evidence="5">
    <location>
        <begin position="149"/>
        <end position="378"/>
    </location>
</feature>
<evidence type="ECO:0000256" key="1">
    <source>
        <dbReference type="ARBA" id="ARBA00022741"/>
    </source>
</evidence>
<dbReference type="Proteomes" id="UP000217771">
    <property type="component" value="Unassembled WGS sequence"/>
</dbReference>
<sequence length="462" mass="52395">MEKTTMVNNKSLATLGQGVGFTEIIEKLSFNYGWVPYPYSAFEKTKSVENEPLRVGLVLIDQQASLKQQKALELRHILSGSSLYWMAVLDNVELKTNTTINCMLDQFCHGYTTLPCSIAEVHNLLFNLDKLYEWQGNKPLRVDEDRVKMIGSPRTTGNLFERIARFANVDAPVLIHGETGTGKELAARAIHESSARSHAPFVAVNCGAMPEGLAQSELYGCEKGAFTGAHQQRKGYIEAASDGTLFLDEIGDLPLAIQANLLRFLENQRMMRVGGRKDFFVDVRIIAATHVDLRQAVAAKTFRNDLYHRLNVLEISLPPLRERISDIGPLAEFFFNKYREEGSCKLKGISQETFDIMRSHTWPGNIRELSNRIRQAMLYSDSPLLMPADMGLDRRHHGRYITSLELVRNQAEFLALRESLDNHSYDLVSVASELMISKGTLYRLMEKHGLKYSRLPYIHYFK</sequence>
<dbReference type="PROSITE" id="PS50045">
    <property type="entry name" value="SIGMA54_INTERACT_4"/>
    <property type="match status" value="1"/>
</dbReference>
<dbReference type="OrthoDB" id="9804019at2"/>
<accession>A0A2A2EXG3</accession>
<dbReference type="InterPro" id="IPR027417">
    <property type="entry name" value="P-loop_NTPase"/>
</dbReference>
<dbReference type="GO" id="GO:0006355">
    <property type="term" value="P:regulation of DNA-templated transcription"/>
    <property type="evidence" value="ECO:0007669"/>
    <property type="project" value="InterPro"/>
</dbReference>
<proteinExistence type="predicted"/>
<dbReference type="InterPro" id="IPR003593">
    <property type="entry name" value="AAA+_ATPase"/>
</dbReference>
<dbReference type="SUPFAM" id="SSF52540">
    <property type="entry name" value="P-loop containing nucleoside triphosphate hydrolases"/>
    <property type="match status" value="1"/>
</dbReference>
<keyword evidence="3" id="KW-0805">Transcription regulation</keyword>
<evidence type="ECO:0000256" key="3">
    <source>
        <dbReference type="ARBA" id="ARBA00023015"/>
    </source>
</evidence>
<evidence type="ECO:0000313" key="6">
    <source>
        <dbReference type="EMBL" id="PAU77368.1"/>
    </source>
</evidence>
<evidence type="ECO:0000313" key="7">
    <source>
        <dbReference type="Proteomes" id="UP000217771"/>
    </source>
</evidence>
<dbReference type="GO" id="GO:0005524">
    <property type="term" value="F:ATP binding"/>
    <property type="evidence" value="ECO:0007669"/>
    <property type="project" value="UniProtKB-KW"/>
</dbReference>
<organism evidence="6 7">
    <name type="scientific">Halomonas salipaludis</name>
    <dbReference type="NCBI Taxonomy" id="2032625"/>
    <lineage>
        <taxon>Bacteria</taxon>
        <taxon>Pseudomonadati</taxon>
        <taxon>Pseudomonadota</taxon>
        <taxon>Gammaproteobacteria</taxon>
        <taxon>Oceanospirillales</taxon>
        <taxon>Halomonadaceae</taxon>
        <taxon>Halomonas</taxon>
    </lineage>
</organism>
<dbReference type="Gene3D" id="3.40.50.300">
    <property type="entry name" value="P-loop containing nucleotide triphosphate hydrolases"/>
    <property type="match status" value="1"/>
</dbReference>
<keyword evidence="2" id="KW-0067">ATP-binding</keyword>
<dbReference type="SUPFAM" id="SSF46689">
    <property type="entry name" value="Homeodomain-like"/>
    <property type="match status" value="1"/>
</dbReference>
<dbReference type="Gene3D" id="1.10.8.60">
    <property type="match status" value="1"/>
</dbReference>
<dbReference type="InterPro" id="IPR002078">
    <property type="entry name" value="Sigma_54_int"/>
</dbReference>
<keyword evidence="7" id="KW-1185">Reference proteome</keyword>
<dbReference type="FunFam" id="3.40.50.300:FF:000006">
    <property type="entry name" value="DNA-binding transcriptional regulator NtrC"/>
    <property type="match status" value="1"/>
</dbReference>
<dbReference type="Pfam" id="PF00158">
    <property type="entry name" value="Sigma54_activat"/>
    <property type="match status" value="1"/>
</dbReference>